<proteinExistence type="predicted"/>
<feature type="non-terminal residue" evidence="1">
    <location>
        <position position="39"/>
    </location>
</feature>
<dbReference type="EMBL" id="HACA01033773">
    <property type="protein sequence ID" value="CDW51135.1"/>
    <property type="molecule type" value="Transcribed_RNA"/>
</dbReference>
<accession>A0A0K2VLE2</accession>
<name>A0A0K2VLE2_LEPSM</name>
<organism evidence="1">
    <name type="scientific">Lepeophtheirus salmonis</name>
    <name type="common">Salmon louse</name>
    <name type="synonym">Caligus salmonis</name>
    <dbReference type="NCBI Taxonomy" id="72036"/>
    <lineage>
        <taxon>Eukaryota</taxon>
        <taxon>Metazoa</taxon>
        <taxon>Ecdysozoa</taxon>
        <taxon>Arthropoda</taxon>
        <taxon>Crustacea</taxon>
        <taxon>Multicrustacea</taxon>
        <taxon>Hexanauplia</taxon>
        <taxon>Copepoda</taxon>
        <taxon>Siphonostomatoida</taxon>
        <taxon>Caligidae</taxon>
        <taxon>Lepeophtheirus</taxon>
    </lineage>
</organism>
<reference evidence="1" key="1">
    <citation type="submission" date="2014-05" db="EMBL/GenBank/DDBJ databases">
        <authorList>
            <person name="Chronopoulou M."/>
        </authorList>
    </citation>
    <scope>NUCLEOTIDE SEQUENCE</scope>
    <source>
        <tissue evidence="1">Whole organism</tissue>
    </source>
</reference>
<protein>
    <submittedName>
        <fullName evidence="1">Uncharacterized protein</fullName>
    </submittedName>
</protein>
<dbReference type="AlphaFoldDB" id="A0A0K2VLE2"/>
<evidence type="ECO:0000313" key="1">
    <source>
        <dbReference type="EMBL" id="CDW51135.1"/>
    </source>
</evidence>
<sequence length="39" mass="4648">MRRLAVEFNIIDITIHDITIRSTIQDDLSLKSFLRIPRH</sequence>